<keyword evidence="5" id="KW-0879">Wnt signaling pathway</keyword>
<dbReference type="Ensembl" id="ENSCLAT00000021179.1">
    <property type="protein sequence ID" value="ENSCLAP00000020978.1"/>
    <property type="gene ID" value="ENSCLAG00000014369.1"/>
</dbReference>
<reference evidence="8" key="1">
    <citation type="submission" date="2025-08" db="UniProtKB">
        <authorList>
            <consortium name="Ensembl"/>
        </authorList>
    </citation>
    <scope>IDENTIFICATION</scope>
</reference>
<dbReference type="GO" id="GO:0016055">
    <property type="term" value="P:Wnt signaling pathway"/>
    <property type="evidence" value="ECO:0007669"/>
    <property type="project" value="UniProtKB-KW"/>
</dbReference>
<sequence>MAAPSGTVSDSESSSSSDGEELARCREAALPAWGLEQAPRGAEKPRADAANNQLAASQPSLRHKVDEHEQDGNELQTTPEFRAHVAKKLGALLDSCITISEVVKEPRKAKIQEVASEDNGFRLFFTSIPRGPDEEAAPRPCRKRQPSSSSSEDSTEEWQRCREAAVSASDILQESALHGPVQGEKEAKKKKKKLKKKAKKVASIDPPEATTPASGAAVQKQEKESGAISRDQVSPGTKEKKKKKAKKAGAASLCPLSERAAAVPAD</sequence>
<evidence type="ECO:0000256" key="2">
    <source>
        <dbReference type="ARBA" id="ARBA00008632"/>
    </source>
</evidence>
<evidence type="ECO:0000256" key="6">
    <source>
        <dbReference type="ARBA" id="ARBA00023242"/>
    </source>
</evidence>
<comment type="subcellular location">
    <subcellularLocation>
        <location evidence="1">Nucleus envelope</location>
    </subcellularLocation>
</comment>
<keyword evidence="4" id="KW-0217">Developmental protein</keyword>
<comment type="similarity">
    <text evidence="2">Belongs to the CUSTOS family.</text>
</comment>
<evidence type="ECO:0000256" key="3">
    <source>
        <dbReference type="ARBA" id="ARBA00013465"/>
    </source>
</evidence>
<dbReference type="OMA" id="WDCTALA"/>
<dbReference type="AlphaFoldDB" id="A0A8C2VUT5"/>
<dbReference type="InterPro" id="IPR026694">
    <property type="entry name" value="CUSTOS"/>
</dbReference>
<evidence type="ECO:0000256" key="4">
    <source>
        <dbReference type="ARBA" id="ARBA00022473"/>
    </source>
</evidence>
<evidence type="ECO:0000256" key="1">
    <source>
        <dbReference type="ARBA" id="ARBA00004259"/>
    </source>
</evidence>
<feature type="compositionally biased region" description="Basic residues" evidence="7">
    <location>
        <begin position="188"/>
        <end position="200"/>
    </location>
</feature>
<dbReference type="OrthoDB" id="10053459at2759"/>
<dbReference type="PANTHER" id="PTHR14482:SF0">
    <property type="entry name" value="PROTEIN CUSTOS"/>
    <property type="match status" value="1"/>
</dbReference>
<keyword evidence="9" id="KW-1185">Reference proteome</keyword>
<feature type="compositionally biased region" description="Polar residues" evidence="7">
    <location>
        <begin position="50"/>
        <end position="60"/>
    </location>
</feature>
<keyword evidence="6" id="KW-0539">Nucleus</keyword>
<dbReference type="GO" id="GO:0030178">
    <property type="term" value="P:negative regulation of Wnt signaling pathway"/>
    <property type="evidence" value="ECO:0007669"/>
    <property type="project" value="TreeGrafter"/>
</dbReference>
<evidence type="ECO:0000256" key="5">
    <source>
        <dbReference type="ARBA" id="ARBA00022687"/>
    </source>
</evidence>
<dbReference type="GO" id="GO:0005635">
    <property type="term" value="C:nuclear envelope"/>
    <property type="evidence" value="ECO:0007669"/>
    <property type="project" value="UniProtKB-SubCell"/>
</dbReference>
<evidence type="ECO:0000313" key="9">
    <source>
        <dbReference type="Proteomes" id="UP000694398"/>
    </source>
</evidence>
<organism evidence="8 9">
    <name type="scientific">Chinchilla lanigera</name>
    <name type="common">Long-tailed chinchilla</name>
    <name type="synonym">Chinchilla villidera</name>
    <dbReference type="NCBI Taxonomy" id="34839"/>
    <lineage>
        <taxon>Eukaryota</taxon>
        <taxon>Metazoa</taxon>
        <taxon>Chordata</taxon>
        <taxon>Craniata</taxon>
        <taxon>Vertebrata</taxon>
        <taxon>Euteleostomi</taxon>
        <taxon>Mammalia</taxon>
        <taxon>Eutheria</taxon>
        <taxon>Euarchontoglires</taxon>
        <taxon>Glires</taxon>
        <taxon>Rodentia</taxon>
        <taxon>Hystricomorpha</taxon>
        <taxon>Chinchillidae</taxon>
        <taxon>Chinchilla</taxon>
    </lineage>
</organism>
<dbReference type="PANTHER" id="PTHR14482">
    <property type="entry name" value="CHROMOSOME 12 ORF 43 HOMOLOG"/>
    <property type="match status" value="1"/>
</dbReference>
<evidence type="ECO:0000313" key="8">
    <source>
        <dbReference type="Ensembl" id="ENSCLAP00000020978.1"/>
    </source>
</evidence>
<proteinExistence type="inferred from homology"/>
<dbReference type="Pfam" id="PF23999">
    <property type="entry name" value="CUSTOS"/>
    <property type="match status" value="1"/>
</dbReference>
<reference evidence="8" key="2">
    <citation type="submission" date="2025-09" db="UniProtKB">
        <authorList>
            <consortium name="Ensembl"/>
        </authorList>
    </citation>
    <scope>IDENTIFICATION</scope>
</reference>
<name>A0A8C2VUT5_CHILA</name>
<evidence type="ECO:0000256" key="7">
    <source>
        <dbReference type="SAM" id="MobiDB-lite"/>
    </source>
</evidence>
<dbReference type="GO" id="GO:0060061">
    <property type="term" value="P:Spemann organizer formation"/>
    <property type="evidence" value="ECO:0007669"/>
    <property type="project" value="TreeGrafter"/>
</dbReference>
<gene>
    <name evidence="8" type="primary">C12orf43</name>
</gene>
<dbReference type="Proteomes" id="UP000694398">
    <property type="component" value="Unassembled WGS sequence"/>
</dbReference>
<dbReference type="GeneTree" id="ENSGT00390000010771"/>
<accession>A0A8C2VUT5</accession>
<feature type="region of interest" description="Disordered" evidence="7">
    <location>
        <begin position="125"/>
        <end position="266"/>
    </location>
</feature>
<feature type="region of interest" description="Disordered" evidence="7">
    <location>
        <begin position="1"/>
        <end position="78"/>
    </location>
</feature>
<protein>
    <recommendedName>
        <fullName evidence="3">Protein CUSTOS</fullName>
    </recommendedName>
</protein>